<comment type="function">
    <text evidence="7">HflC and HflK could encode or regulate a protease.</text>
</comment>
<dbReference type="SUPFAM" id="SSF117892">
    <property type="entry name" value="Band 7/SPFH domain"/>
    <property type="match status" value="1"/>
</dbReference>
<dbReference type="AlphaFoldDB" id="A0A0D2J6W8"/>
<feature type="transmembrane region" description="Helical" evidence="7">
    <location>
        <begin position="90"/>
        <end position="112"/>
    </location>
</feature>
<evidence type="ECO:0000256" key="1">
    <source>
        <dbReference type="ARBA" id="ARBA00004141"/>
    </source>
</evidence>
<protein>
    <recommendedName>
        <fullName evidence="7">Protein HflK</fullName>
    </recommendedName>
</protein>
<reference evidence="9 10" key="1">
    <citation type="submission" date="2013-11" db="EMBL/GenBank/DDBJ databases">
        <title>Metagenomic analysis of a methanogenic consortium involved in long chain n-alkane degradation.</title>
        <authorList>
            <person name="Davidova I.A."/>
            <person name="Callaghan A.V."/>
            <person name="Wawrik B."/>
            <person name="Pruitt S."/>
            <person name="Marks C."/>
            <person name="Duncan K.E."/>
            <person name="Suflita J.M."/>
        </authorList>
    </citation>
    <scope>NUCLEOTIDE SEQUENCE [LARGE SCALE GENOMIC DNA]</scope>
    <source>
        <strain evidence="9 10">SPR</strain>
    </source>
</reference>
<comment type="subcellular location">
    <subcellularLocation>
        <location evidence="1">Membrane</location>
        <topology evidence="1">Multi-pass membrane protein</topology>
    </subcellularLocation>
    <subcellularLocation>
        <location evidence="2">Membrane</location>
        <topology evidence="2">Single-pass membrane protein</topology>
    </subcellularLocation>
</comment>
<keyword evidence="10" id="KW-1185">Reference proteome</keyword>
<feature type="transmembrane region" description="Helical" evidence="7">
    <location>
        <begin position="163"/>
        <end position="182"/>
    </location>
</feature>
<dbReference type="InterPro" id="IPR036013">
    <property type="entry name" value="Band_7/SPFH_dom_sf"/>
</dbReference>
<feature type="transmembrane region" description="Helical" evidence="7">
    <location>
        <begin position="262"/>
        <end position="283"/>
    </location>
</feature>
<accession>A0A0D2J6W8</accession>
<dbReference type="Gene3D" id="1.20.1510.10">
    <property type="entry name" value="Cation efflux protein transmembrane domain"/>
    <property type="match status" value="1"/>
</dbReference>
<organism evidence="9 10">
    <name type="scientific">Dethiosulfatarculus sandiegensis</name>
    <dbReference type="NCBI Taxonomy" id="1429043"/>
    <lineage>
        <taxon>Bacteria</taxon>
        <taxon>Pseudomonadati</taxon>
        <taxon>Thermodesulfobacteriota</taxon>
        <taxon>Desulfarculia</taxon>
        <taxon>Desulfarculales</taxon>
        <taxon>Desulfarculaceae</taxon>
        <taxon>Dethiosulfatarculus</taxon>
    </lineage>
</organism>
<dbReference type="PANTHER" id="PTHR42911:SF1">
    <property type="entry name" value="MODULATOR OF FTSH PROTEASE HFLC"/>
    <property type="match status" value="1"/>
</dbReference>
<dbReference type="STRING" id="1429043.X474_12145"/>
<evidence type="ECO:0000256" key="2">
    <source>
        <dbReference type="ARBA" id="ARBA00004167"/>
    </source>
</evidence>
<dbReference type="OrthoDB" id="9779595at2"/>
<dbReference type="Pfam" id="PF01145">
    <property type="entry name" value="Band_7"/>
    <property type="match status" value="1"/>
</dbReference>
<dbReference type="Pfam" id="PF01545">
    <property type="entry name" value="Cation_efflux"/>
    <property type="match status" value="1"/>
</dbReference>
<gene>
    <name evidence="9" type="ORF">X474_12145</name>
</gene>
<dbReference type="GO" id="GO:0008324">
    <property type="term" value="F:monoatomic cation transmembrane transporter activity"/>
    <property type="evidence" value="ECO:0007669"/>
    <property type="project" value="InterPro"/>
</dbReference>
<dbReference type="CDD" id="cd03404">
    <property type="entry name" value="SPFH_HflK"/>
    <property type="match status" value="1"/>
</dbReference>
<dbReference type="RefSeq" id="WP_044348814.1">
    <property type="nucleotide sequence ID" value="NZ_AZAC01000014.1"/>
</dbReference>
<evidence type="ECO:0000313" key="10">
    <source>
        <dbReference type="Proteomes" id="UP000032233"/>
    </source>
</evidence>
<comment type="caution">
    <text evidence="7">Lacks conserved residue(s) required for the propagation of feature annotation.</text>
</comment>
<keyword evidence="6 7" id="KW-0472">Membrane</keyword>
<feature type="transmembrane region" description="Helical" evidence="7">
    <location>
        <begin position="188"/>
        <end position="208"/>
    </location>
</feature>
<dbReference type="GO" id="GO:0016020">
    <property type="term" value="C:membrane"/>
    <property type="evidence" value="ECO:0007669"/>
    <property type="project" value="UniProtKB-SubCell"/>
</dbReference>
<dbReference type="InParanoid" id="A0A0D2J6W8"/>
<dbReference type="InterPro" id="IPR001107">
    <property type="entry name" value="Band_7"/>
</dbReference>
<dbReference type="InterPro" id="IPR027469">
    <property type="entry name" value="Cation_efflux_TMD_sf"/>
</dbReference>
<dbReference type="InterPro" id="IPR058533">
    <property type="entry name" value="Cation_efflux_TM"/>
</dbReference>
<evidence type="ECO:0000256" key="3">
    <source>
        <dbReference type="ARBA" id="ARBA00006971"/>
    </source>
</evidence>
<dbReference type="Proteomes" id="UP000032233">
    <property type="component" value="Unassembled WGS sequence"/>
</dbReference>
<dbReference type="NCBIfam" id="TIGR01933">
    <property type="entry name" value="hflK"/>
    <property type="match status" value="1"/>
</dbReference>
<sequence>MTENKTLGLNPSEKTAMTAVIVNGLLTLAKFFLAQLTGSLALTAEALHSLTDVGTSLAVLFAVHIKPEGNADKEAQSPVRVYLKKNLQTVVALCIGLFLLWVALSVFLQAFSPVKMDLTYPVPAGLAMLGLALFSLLLSRLEAKVGGQEKATALVADSHHSKVDMLVSLLVAAALVGEGLGLSLDRAAALMIAGFVFFEACHVLVLVYRQTKNGHTPLEHPYPDWLQKLLSERLPVLRSRFCNAVWGTDTPSPKAMARAGKITTLAVIWVIICIYLAGGIFFVQPGELAIVERFGRPLQKEDPLGPGIHYALPWPIDQVRKVDALRVRRMVVGTEVSDKSPLFLWTNVHYIREFNLLTGENIFADTGIILNYRIGDPFAFLYTSGRPEENLREISQGVLLRKMARARFFDLVTTGRDELETALNREISALLKKNPLGIKLLSVNLRDIHPPTNVASAFEEVVGAAVDYETYINQAKGYENDLIPQARGQAAIRLKQAHSDGEKLVRKSRGESFRFLENQAQYRQNPQVEKKRLLLETMEGCLSGKDKFIMPSGEAGNVELFIIESAPGQIPGLGAETEGKTNRTRRVNLDELEG</sequence>
<dbReference type="InterPro" id="IPR010201">
    <property type="entry name" value="HflK"/>
</dbReference>
<feature type="transmembrane region" description="Helical" evidence="7">
    <location>
        <begin position="15"/>
        <end position="33"/>
    </location>
</feature>
<evidence type="ECO:0000256" key="4">
    <source>
        <dbReference type="ARBA" id="ARBA00022692"/>
    </source>
</evidence>
<dbReference type="EMBL" id="AZAC01000014">
    <property type="protein sequence ID" value="KIX13919.1"/>
    <property type="molecule type" value="Genomic_DNA"/>
</dbReference>
<dbReference type="SMART" id="SM00244">
    <property type="entry name" value="PHB"/>
    <property type="match status" value="1"/>
</dbReference>
<evidence type="ECO:0000256" key="5">
    <source>
        <dbReference type="ARBA" id="ARBA00022989"/>
    </source>
</evidence>
<feature type="transmembrane region" description="Helical" evidence="7">
    <location>
        <begin position="124"/>
        <end position="143"/>
    </location>
</feature>
<proteinExistence type="inferred from homology"/>
<evidence type="ECO:0000313" key="9">
    <source>
        <dbReference type="EMBL" id="KIX13919.1"/>
    </source>
</evidence>
<keyword evidence="4 7" id="KW-0812">Transmembrane</keyword>
<feature type="domain" description="Band 7" evidence="8">
    <location>
        <begin position="278"/>
        <end position="462"/>
    </location>
</feature>
<comment type="subunit">
    <text evidence="7">HflC and HflK may interact to form a multimeric complex.</text>
</comment>
<name>A0A0D2J6W8_9BACT</name>
<dbReference type="SUPFAM" id="SSF161111">
    <property type="entry name" value="Cation efflux protein transmembrane domain-like"/>
    <property type="match status" value="1"/>
</dbReference>
<dbReference type="Gene3D" id="3.30.479.30">
    <property type="entry name" value="Band 7 domain"/>
    <property type="match status" value="1"/>
</dbReference>
<evidence type="ECO:0000256" key="7">
    <source>
        <dbReference type="RuleBase" id="RU364113"/>
    </source>
</evidence>
<comment type="similarity">
    <text evidence="3 7">Belongs to the band 7/mec-2 family. HflK subfamily.</text>
</comment>
<comment type="caution">
    <text evidence="9">The sequence shown here is derived from an EMBL/GenBank/DDBJ whole genome shotgun (WGS) entry which is preliminary data.</text>
</comment>
<evidence type="ECO:0000256" key="6">
    <source>
        <dbReference type="ARBA" id="ARBA00023136"/>
    </source>
</evidence>
<evidence type="ECO:0000259" key="8">
    <source>
        <dbReference type="SMART" id="SM00244"/>
    </source>
</evidence>
<dbReference type="PANTHER" id="PTHR42911">
    <property type="entry name" value="MODULATOR OF FTSH PROTEASE HFLC"/>
    <property type="match status" value="1"/>
</dbReference>
<keyword evidence="5 7" id="KW-1133">Transmembrane helix</keyword>